<organism evidence="1 2">
    <name type="scientific">Bacillus thuringiensis</name>
    <dbReference type="NCBI Taxonomy" id="1428"/>
    <lineage>
        <taxon>Bacteria</taxon>
        <taxon>Bacillati</taxon>
        <taxon>Bacillota</taxon>
        <taxon>Bacilli</taxon>
        <taxon>Bacillales</taxon>
        <taxon>Bacillaceae</taxon>
        <taxon>Bacillus</taxon>
        <taxon>Bacillus cereus group</taxon>
    </lineage>
</organism>
<comment type="caution">
    <text evidence="1">The sequence shown here is derived from an EMBL/GenBank/DDBJ whole genome shotgun (WGS) entry which is preliminary data.</text>
</comment>
<accession>A0A4R4BL99</accession>
<gene>
    <name evidence="1" type="ORF">EC910_101593</name>
</gene>
<dbReference type="GO" id="GO:0003700">
    <property type="term" value="F:DNA-binding transcription factor activity"/>
    <property type="evidence" value="ECO:0007669"/>
    <property type="project" value="InterPro"/>
</dbReference>
<dbReference type="Gene3D" id="1.10.1740.10">
    <property type="match status" value="1"/>
</dbReference>
<reference evidence="1 2" key="1">
    <citation type="submission" date="2019-03" db="EMBL/GenBank/DDBJ databases">
        <title>Above-ground endophytic microbial communities from plants in different locations in the United States.</title>
        <authorList>
            <person name="Frank C."/>
        </authorList>
    </citation>
    <scope>NUCLEOTIDE SEQUENCE [LARGE SCALE GENOMIC DNA]</scope>
    <source>
        <strain evidence="1 2">LP_2_YM</strain>
    </source>
</reference>
<dbReference type="InterPro" id="IPR013325">
    <property type="entry name" value="RNA_pol_sigma_r2"/>
</dbReference>
<protein>
    <submittedName>
        <fullName evidence="1">Sigma-70-like protein</fullName>
    </submittedName>
</protein>
<dbReference type="AlphaFoldDB" id="A0A4R4BL99"/>
<name>A0A4R4BL99_BACTU</name>
<evidence type="ECO:0000313" key="1">
    <source>
        <dbReference type="EMBL" id="TCW59961.1"/>
    </source>
</evidence>
<dbReference type="EMBL" id="SMDG01000001">
    <property type="protein sequence ID" value="TCW59961.1"/>
    <property type="molecule type" value="Genomic_DNA"/>
</dbReference>
<dbReference type="SUPFAM" id="SSF88946">
    <property type="entry name" value="Sigma2 domain of RNA polymerase sigma factors"/>
    <property type="match status" value="1"/>
</dbReference>
<dbReference type="Proteomes" id="UP000295285">
    <property type="component" value="Unassembled WGS sequence"/>
</dbReference>
<sequence>MEEKVEELIDIYKQQIYSLCYKLAKTKEDAEDIFQET</sequence>
<dbReference type="GO" id="GO:0006352">
    <property type="term" value="P:DNA-templated transcription initiation"/>
    <property type="evidence" value="ECO:0007669"/>
    <property type="project" value="InterPro"/>
</dbReference>
<evidence type="ECO:0000313" key="2">
    <source>
        <dbReference type="Proteomes" id="UP000295285"/>
    </source>
</evidence>
<proteinExistence type="predicted"/>